<feature type="region of interest" description="Disordered" evidence="1">
    <location>
        <begin position="100"/>
        <end position="119"/>
    </location>
</feature>
<dbReference type="VEuPathDB" id="FungiDB:PAAG_11387"/>
<dbReference type="AlphaFoldDB" id="A0A0A2VLT1"/>
<dbReference type="EMBL" id="KN293995">
    <property type="protein sequence ID" value="KGQ01814.1"/>
    <property type="molecule type" value="Genomic_DNA"/>
</dbReference>
<gene>
    <name evidence="2" type="ORF">PAAG_11387</name>
</gene>
<evidence type="ECO:0000313" key="3">
    <source>
        <dbReference type="Proteomes" id="UP000002059"/>
    </source>
</evidence>
<accession>A0A0A2VLT1</accession>
<feature type="region of interest" description="Disordered" evidence="1">
    <location>
        <begin position="34"/>
        <end position="60"/>
    </location>
</feature>
<proteinExistence type="predicted"/>
<protein>
    <submittedName>
        <fullName evidence="2">Uncharacterized protein</fullName>
    </submittedName>
</protein>
<dbReference type="Proteomes" id="UP000002059">
    <property type="component" value="Partially assembled WGS sequence"/>
</dbReference>
<dbReference type="GeneID" id="26970407"/>
<sequence length="119" mass="13299">MDLNTDYPFIDSFGATYKHKIEFDNLSGIIPTSSSSLTPTRTRENKLENPGEWGENKGGNFISSAASDSPSLVNRRDLVFCLLGSYAYLTLYEVLDSLDDDEGYSCSFSPGRSRSRKHR</sequence>
<reference evidence="2 3" key="1">
    <citation type="journal article" date="2011" name="PLoS Genet.">
        <title>Comparative genomic analysis of human fungal pathogens causing paracoccidioidomycosis.</title>
        <authorList>
            <person name="Desjardins C.A."/>
            <person name="Champion M.D."/>
            <person name="Holder J.W."/>
            <person name="Muszewska A."/>
            <person name="Goldberg J."/>
            <person name="Bailao A.M."/>
            <person name="Brigido M.M."/>
            <person name="Ferreira M.E."/>
            <person name="Garcia A.M."/>
            <person name="Grynberg M."/>
            <person name="Gujja S."/>
            <person name="Heiman D.I."/>
            <person name="Henn M.R."/>
            <person name="Kodira C.D."/>
            <person name="Leon-Narvaez H."/>
            <person name="Longo L.V."/>
            <person name="Ma L.J."/>
            <person name="Malavazi I."/>
            <person name="Matsuo A.L."/>
            <person name="Morais F.V."/>
            <person name="Pereira M."/>
            <person name="Rodriguez-Brito S."/>
            <person name="Sakthikumar S."/>
            <person name="Salem-Izacc S.M."/>
            <person name="Sykes S.M."/>
            <person name="Teixeira M.M."/>
            <person name="Vallejo M.C."/>
            <person name="Walter M.E."/>
            <person name="Yandava C."/>
            <person name="Young S."/>
            <person name="Zeng Q."/>
            <person name="Zucker J."/>
            <person name="Felipe M.S."/>
            <person name="Goldman G.H."/>
            <person name="Haas B.J."/>
            <person name="McEwen J.G."/>
            <person name="Nino-Vega G."/>
            <person name="Puccia R."/>
            <person name="San-Blas G."/>
            <person name="Soares C.M."/>
            <person name="Birren B.W."/>
            <person name="Cuomo C.A."/>
        </authorList>
    </citation>
    <scope>NUCLEOTIDE SEQUENCE [LARGE SCALE GENOMIC DNA]</scope>
    <source>
        <strain evidence="3">ATCC MYA-826 / Pb01</strain>
    </source>
</reference>
<dbReference type="KEGG" id="pbl:PAAG_11387"/>
<evidence type="ECO:0000313" key="2">
    <source>
        <dbReference type="EMBL" id="KGQ01814.1"/>
    </source>
</evidence>
<name>A0A0A2VLT1_PARBA</name>
<evidence type="ECO:0000256" key="1">
    <source>
        <dbReference type="SAM" id="MobiDB-lite"/>
    </source>
</evidence>
<organism evidence="2 3">
    <name type="scientific">Paracoccidioides lutzii (strain ATCC MYA-826 / Pb01)</name>
    <name type="common">Paracoccidioides brasiliensis</name>
    <dbReference type="NCBI Taxonomy" id="502779"/>
    <lineage>
        <taxon>Eukaryota</taxon>
        <taxon>Fungi</taxon>
        <taxon>Dikarya</taxon>
        <taxon>Ascomycota</taxon>
        <taxon>Pezizomycotina</taxon>
        <taxon>Eurotiomycetes</taxon>
        <taxon>Eurotiomycetidae</taxon>
        <taxon>Onygenales</taxon>
        <taxon>Ajellomycetaceae</taxon>
        <taxon>Paracoccidioides</taxon>
    </lineage>
</organism>
<dbReference type="HOGENOM" id="CLU_2062188_0_0_1"/>
<keyword evidence="3" id="KW-1185">Reference proteome</keyword>
<dbReference type="RefSeq" id="XP_015703307.1">
    <property type="nucleotide sequence ID" value="XM_015847045.1"/>
</dbReference>